<feature type="transmembrane region" description="Helical" evidence="1">
    <location>
        <begin position="131"/>
        <end position="153"/>
    </location>
</feature>
<accession>A0A6L5WFI7</accession>
<protein>
    <recommendedName>
        <fullName evidence="4">ABC transporter permease</fullName>
    </recommendedName>
</protein>
<evidence type="ECO:0000256" key="1">
    <source>
        <dbReference type="SAM" id="Phobius"/>
    </source>
</evidence>
<feature type="transmembrane region" description="Helical" evidence="1">
    <location>
        <begin position="195"/>
        <end position="216"/>
    </location>
</feature>
<feature type="transmembrane region" description="Helical" evidence="1">
    <location>
        <begin position="12"/>
        <end position="35"/>
    </location>
</feature>
<dbReference type="AlphaFoldDB" id="A0A6L5WFI7"/>
<keyword evidence="1" id="KW-0812">Transmembrane</keyword>
<evidence type="ECO:0000313" key="2">
    <source>
        <dbReference type="EMBL" id="MSN95808.1"/>
    </source>
</evidence>
<sequence length="224" mass="26431">MIKKEFYKFKEIYFVFIGIIACFLLYIAFGLDSFVKQNDAVMLNLSFLYEKGFSFNRLDDFNLIFALVIGILVFSKERINGRLRLSLHFPNSTFKNISYIVFIGLLFVCFAYFLEFVFLNLILSNFYHKEFISIINLSLLQNFYFGTILYILAGGIIINPIKKQVILNLVISLAFLYLYFEILPDIYKSFYHNEFGFFYMSIALIYAICSLVEAFYNYKKGYIK</sequence>
<name>A0A6L5WFI7_9BACT</name>
<dbReference type="RefSeq" id="WP_154570080.1">
    <property type="nucleotide sequence ID" value="NZ_VWSJ01000002.1"/>
</dbReference>
<keyword evidence="1" id="KW-1133">Transmembrane helix</keyword>
<feature type="transmembrane region" description="Helical" evidence="1">
    <location>
        <begin position="165"/>
        <end position="183"/>
    </location>
</feature>
<dbReference type="EMBL" id="VWSJ01000002">
    <property type="protein sequence ID" value="MSN95808.1"/>
    <property type="molecule type" value="Genomic_DNA"/>
</dbReference>
<proteinExistence type="predicted"/>
<evidence type="ECO:0000313" key="3">
    <source>
        <dbReference type="Proteomes" id="UP000476338"/>
    </source>
</evidence>
<reference evidence="2 3" key="2">
    <citation type="submission" date="2020-03" db="EMBL/GenBank/DDBJ databases">
        <title>Campylobacter portucalensis sp. nov., a new species of Campylobacter isolated from the reproductive tract of bulls.</title>
        <authorList>
            <person name="Silva M.F."/>
            <person name="Pereira G."/>
            <person name="Carneiro C."/>
            <person name="Hemphill A."/>
            <person name="Mateus L."/>
            <person name="Lopes-Da-Costa L."/>
            <person name="Silva E."/>
        </authorList>
    </citation>
    <scope>NUCLEOTIDE SEQUENCE [LARGE SCALE GENOMIC DNA]</scope>
    <source>
        <strain evidence="2 3">FMV-PI01</strain>
    </source>
</reference>
<comment type="caution">
    <text evidence="2">The sequence shown here is derived from an EMBL/GenBank/DDBJ whole genome shotgun (WGS) entry which is preliminary data.</text>
</comment>
<reference evidence="2 3" key="1">
    <citation type="submission" date="2019-09" db="EMBL/GenBank/DDBJ databases">
        <authorList>
            <person name="Silva M."/>
            <person name="Pereira G."/>
            <person name="Lopes-Da-Costa L."/>
            <person name="Silva E."/>
        </authorList>
    </citation>
    <scope>NUCLEOTIDE SEQUENCE [LARGE SCALE GENOMIC DNA]</scope>
    <source>
        <strain evidence="2 3">FMV-PI01</strain>
    </source>
</reference>
<keyword evidence="1" id="KW-0472">Membrane</keyword>
<gene>
    <name evidence="2" type="ORF">F1B92_01120</name>
</gene>
<dbReference type="Proteomes" id="UP000476338">
    <property type="component" value="Unassembled WGS sequence"/>
</dbReference>
<organism evidence="2 3">
    <name type="scientific">Campylobacter portucalensis</name>
    <dbReference type="NCBI Taxonomy" id="2608384"/>
    <lineage>
        <taxon>Bacteria</taxon>
        <taxon>Pseudomonadati</taxon>
        <taxon>Campylobacterota</taxon>
        <taxon>Epsilonproteobacteria</taxon>
        <taxon>Campylobacterales</taxon>
        <taxon>Campylobacteraceae</taxon>
        <taxon>Campylobacter</taxon>
    </lineage>
</organism>
<feature type="transmembrane region" description="Helical" evidence="1">
    <location>
        <begin position="96"/>
        <end position="119"/>
    </location>
</feature>
<evidence type="ECO:0008006" key="4">
    <source>
        <dbReference type="Google" id="ProtNLM"/>
    </source>
</evidence>
<feature type="transmembrane region" description="Helical" evidence="1">
    <location>
        <begin position="55"/>
        <end position="75"/>
    </location>
</feature>
<dbReference type="PROSITE" id="PS51257">
    <property type="entry name" value="PROKAR_LIPOPROTEIN"/>
    <property type="match status" value="1"/>
</dbReference>
<keyword evidence="3" id="KW-1185">Reference proteome</keyword>